<keyword evidence="2" id="KW-0812">Transmembrane</keyword>
<keyword evidence="5" id="KW-1185">Reference proteome</keyword>
<keyword evidence="2" id="KW-1133">Transmembrane helix</keyword>
<feature type="compositionally biased region" description="Low complexity" evidence="1">
    <location>
        <begin position="308"/>
        <end position="321"/>
    </location>
</feature>
<dbReference type="AlphaFoldDB" id="A0AAV9XMY9"/>
<feature type="compositionally biased region" description="Low complexity" evidence="1">
    <location>
        <begin position="146"/>
        <end position="157"/>
    </location>
</feature>
<reference evidence="4 5" key="1">
    <citation type="submission" date="2019-10" db="EMBL/GenBank/DDBJ databases">
        <authorList>
            <person name="Palmer J.M."/>
        </authorList>
    </citation>
    <scope>NUCLEOTIDE SEQUENCE [LARGE SCALE GENOMIC DNA]</scope>
    <source>
        <strain evidence="4 5">TWF694</strain>
    </source>
</reference>
<evidence type="ECO:0000256" key="1">
    <source>
        <dbReference type="SAM" id="MobiDB-lite"/>
    </source>
</evidence>
<feature type="signal peptide" evidence="3">
    <location>
        <begin position="1"/>
        <end position="19"/>
    </location>
</feature>
<keyword evidence="3" id="KW-0732">Signal</keyword>
<organism evidence="4 5">
    <name type="scientific">Orbilia ellipsospora</name>
    <dbReference type="NCBI Taxonomy" id="2528407"/>
    <lineage>
        <taxon>Eukaryota</taxon>
        <taxon>Fungi</taxon>
        <taxon>Dikarya</taxon>
        <taxon>Ascomycota</taxon>
        <taxon>Pezizomycotina</taxon>
        <taxon>Orbiliomycetes</taxon>
        <taxon>Orbiliales</taxon>
        <taxon>Orbiliaceae</taxon>
        <taxon>Orbilia</taxon>
    </lineage>
</organism>
<dbReference type="EMBL" id="JAVHJO010000001">
    <property type="protein sequence ID" value="KAK6543458.1"/>
    <property type="molecule type" value="Genomic_DNA"/>
</dbReference>
<evidence type="ECO:0008006" key="6">
    <source>
        <dbReference type="Google" id="ProtNLM"/>
    </source>
</evidence>
<dbReference type="Proteomes" id="UP001365542">
    <property type="component" value="Unassembled WGS sequence"/>
</dbReference>
<protein>
    <recommendedName>
        <fullName evidence="6">Mid2 domain-containing protein</fullName>
    </recommendedName>
</protein>
<accession>A0AAV9XMY9</accession>
<sequence length="328" mass="34668">MQRIPIISILFLLIHLVSAQSTRPCYFPSGDPATDYVACDDSTTGHSACCRNSNQTACFATGLCYLQNGFIERGACTDQSWQSDNCPGPCRDFGSSGQDLLACDDSTGSFCCGTGSNPSCCSNSSTYFTFNIGDIAFINGAAVARTRTSSTPRPSGTRGNGNGNGNGNSTASSMPEVVDKTSSGVIVGLAVGIAIPSIVAIGFATLYFRERKRAGKYKKSANAERIFAENTQYNGYTSNDHGESEGFMRDAYAPGGNGIGAAVIPPKYVPPERRAPAPQVQHQHQPHQQQPSTYQEVEEAPAQTTPVGELPAGLEGLSELGGADRRYS</sequence>
<evidence type="ECO:0000313" key="4">
    <source>
        <dbReference type="EMBL" id="KAK6543458.1"/>
    </source>
</evidence>
<keyword evidence="2" id="KW-0472">Membrane</keyword>
<feature type="transmembrane region" description="Helical" evidence="2">
    <location>
        <begin position="185"/>
        <end position="208"/>
    </location>
</feature>
<feature type="chain" id="PRO_5043776801" description="Mid2 domain-containing protein" evidence="3">
    <location>
        <begin position="20"/>
        <end position="328"/>
    </location>
</feature>
<feature type="compositionally biased region" description="Low complexity" evidence="1">
    <location>
        <begin position="278"/>
        <end position="291"/>
    </location>
</feature>
<name>A0AAV9XMY9_9PEZI</name>
<comment type="caution">
    <text evidence="4">The sequence shown here is derived from an EMBL/GenBank/DDBJ whole genome shotgun (WGS) entry which is preliminary data.</text>
</comment>
<proteinExistence type="predicted"/>
<evidence type="ECO:0000256" key="3">
    <source>
        <dbReference type="SAM" id="SignalP"/>
    </source>
</evidence>
<evidence type="ECO:0000256" key="2">
    <source>
        <dbReference type="SAM" id="Phobius"/>
    </source>
</evidence>
<feature type="region of interest" description="Disordered" evidence="1">
    <location>
        <begin position="263"/>
        <end position="328"/>
    </location>
</feature>
<evidence type="ECO:0000313" key="5">
    <source>
        <dbReference type="Proteomes" id="UP001365542"/>
    </source>
</evidence>
<gene>
    <name evidence="4" type="ORF">TWF694_000204</name>
</gene>
<feature type="region of interest" description="Disordered" evidence="1">
    <location>
        <begin position="146"/>
        <end position="176"/>
    </location>
</feature>